<dbReference type="InterPro" id="IPR001138">
    <property type="entry name" value="Zn2Cys6_DnaBD"/>
</dbReference>
<dbReference type="GO" id="GO:0003677">
    <property type="term" value="F:DNA binding"/>
    <property type="evidence" value="ECO:0007669"/>
    <property type="project" value="UniProtKB-KW"/>
</dbReference>
<evidence type="ECO:0000256" key="6">
    <source>
        <dbReference type="ARBA" id="ARBA00023015"/>
    </source>
</evidence>
<evidence type="ECO:0000256" key="1">
    <source>
        <dbReference type="ARBA" id="ARBA00004141"/>
    </source>
</evidence>
<keyword evidence="8 11" id="KW-0472">Membrane</keyword>
<dbReference type="AlphaFoldDB" id="A0A8H3WA50"/>
<dbReference type="PROSITE" id="PS50048">
    <property type="entry name" value="ZN2_CY6_FUNGAL_2"/>
    <property type="match status" value="1"/>
</dbReference>
<feature type="transmembrane region" description="Helical" evidence="11">
    <location>
        <begin position="872"/>
        <end position="892"/>
    </location>
</feature>
<dbReference type="CDD" id="cd00067">
    <property type="entry name" value="GAL4"/>
    <property type="match status" value="1"/>
</dbReference>
<name>A0A8H3WA50_9PEZI</name>
<dbReference type="Pfam" id="PF00172">
    <property type="entry name" value="Zn_clus"/>
    <property type="match status" value="1"/>
</dbReference>
<dbReference type="InterPro" id="IPR007568">
    <property type="entry name" value="RTA1"/>
</dbReference>
<evidence type="ECO:0000313" key="14">
    <source>
        <dbReference type="Proteomes" id="UP000434172"/>
    </source>
</evidence>
<keyword evidence="10" id="KW-0539">Nucleus</keyword>
<evidence type="ECO:0000256" key="3">
    <source>
        <dbReference type="ARBA" id="ARBA00022723"/>
    </source>
</evidence>
<dbReference type="PANTHER" id="PTHR36206:SF16">
    <property type="entry name" value="TRANSCRIPTION FACTOR DOMAIN-CONTAINING PROTEIN-RELATED"/>
    <property type="match status" value="1"/>
</dbReference>
<evidence type="ECO:0000256" key="2">
    <source>
        <dbReference type="ARBA" id="ARBA00022692"/>
    </source>
</evidence>
<dbReference type="Pfam" id="PF04479">
    <property type="entry name" value="RTA1"/>
    <property type="match status" value="1"/>
</dbReference>
<evidence type="ECO:0000256" key="10">
    <source>
        <dbReference type="ARBA" id="ARBA00023242"/>
    </source>
</evidence>
<keyword evidence="14" id="KW-1185">Reference proteome</keyword>
<accession>A0A8H3WA50</accession>
<proteinExistence type="predicted"/>
<evidence type="ECO:0000259" key="12">
    <source>
        <dbReference type="PROSITE" id="PS50048"/>
    </source>
</evidence>
<feature type="transmembrane region" description="Helical" evidence="11">
    <location>
        <begin position="835"/>
        <end position="852"/>
    </location>
</feature>
<keyword evidence="5 11" id="KW-1133">Transmembrane helix</keyword>
<keyword evidence="9" id="KW-0804">Transcription</keyword>
<feature type="transmembrane region" description="Helical" evidence="11">
    <location>
        <begin position="682"/>
        <end position="702"/>
    </location>
</feature>
<sequence>MARHGLSKVKTGCITCKIRRVKCDEARPACNRCVSTGRKCDGYVAPPNGTYSWAQLLRVCPPPTQNASESELRALSFFRGVVAPVLAGPLDNYFWTHLATQLSHQEQAAKYAVLTISSLYEKFKENPMDRLAGEKNLFAVSNYNEAIRHLRTTDNPETVLFVCLLFVCVDMLRGECKGAIEHCRHGINILNASRSKSKFIRDHLEPAFCRLGVFPFFFGVRPETFPAMEIGKPVPHAPYETLAEAQAALDPLLVRTIRFVRTADEYRLGDETSPKPGPLVMQDRKELDEALDSWDAAFRLYRGEKAALNADCMSERDVLIIQLLEMKWIVGKIWIDTCLSRGETIFDLHLDKFQRIIDIAHETDILLRSSHEKHPRAKFTFEMGFAPLLGFVVVKCRSLRLRVAALKLVRTISHERESLWDNSTLLSLGRVLLKVENDVHLRCDDDLEDIVEDGTLPPEGMRIKDSAMQKEARIVERSDGSVTVWKKVALLMRELDGPITIREDRTLIFGVFRDMSLSVPQPARVLTPPLRILPGGGFPAISSFTPIAMSLTWIILALAASAAALPSGPSPTPTNTQLFQRSVITSSTVSAVPTGDFITTKFITIPGVTDSHVTVPAKTITLALPTCVQTIEPDANGYVPPGSCDALWNYYPSFAAAIAFAVVFGVLTAVHIWQAARYKKSWCWVIIMASIWETLAFIFRSISTRYQQNNGVYLVFQIFILLAPLWVNAFAYVTLGRMIHFFHPSRSLLRVPATFFAALFVALDVVSFIIQLVGGSMAGPTAPPEEQMRAIHIYMGGIGLQEVFILAFVGLALVFQRDMRRAEKLHNGREGWRPLVWALYFSLGSITVRIIYRLIEFSSGNGVDNQLITREGYFYALEAVPMVLAIAVFNAVHPGAIMEGPGAEMPGVFATIKEVFRRRTGRVPLKDFGEEQELARRSPSP</sequence>
<dbReference type="Proteomes" id="UP000434172">
    <property type="component" value="Unassembled WGS sequence"/>
</dbReference>
<dbReference type="SMART" id="SM00066">
    <property type="entry name" value="GAL4"/>
    <property type="match status" value="1"/>
</dbReference>
<keyword evidence="3" id="KW-0479">Metal-binding</keyword>
<dbReference type="PANTHER" id="PTHR36206">
    <property type="entry name" value="ASPERCRYPTIN BIOSYNTHESIS CLUSTER-SPECIFIC TRANSCRIPTION REGULATOR ATNN-RELATED"/>
    <property type="match status" value="1"/>
</dbReference>
<dbReference type="GO" id="GO:0008270">
    <property type="term" value="F:zinc ion binding"/>
    <property type="evidence" value="ECO:0007669"/>
    <property type="project" value="InterPro"/>
</dbReference>
<evidence type="ECO:0000256" key="11">
    <source>
        <dbReference type="SAM" id="Phobius"/>
    </source>
</evidence>
<feature type="domain" description="Zn(2)-C6 fungal-type" evidence="12">
    <location>
        <begin position="12"/>
        <end position="40"/>
    </location>
</feature>
<evidence type="ECO:0000313" key="13">
    <source>
        <dbReference type="EMBL" id="KAF0324178.1"/>
    </source>
</evidence>
<dbReference type="Gene3D" id="4.10.240.10">
    <property type="entry name" value="Zn(2)-C6 fungal-type DNA-binding domain"/>
    <property type="match status" value="1"/>
</dbReference>
<dbReference type="EMBL" id="WOWK01000046">
    <property type="protein sequence ID" value="KAF0324178.1"/>
    <property type="molecule type" value="Genomic_DNA"/>
</dbReference>
<dbReference type="SUPFAM" id="SSF57701">
    <property type="entry name" value="Zn2/Cys6 DNA-binding domain"/>
    <property type="match status" value="1"/>
</dbReference>
<feature type="transmembrane region" description="Helical" evidence="11">
    <location>
        <begin position="714"/>
        <end position="735"/>
    </location>
</feature>
<evidence type="ECO:0000256" key="8">
    <source>
        <dbReference type="ARBA" id="ARBA00023136"/>
    </source>
</evidence>
<dbReference type="GO" id="GO:0016020">
    <property type="term" value="C:membrane"/>
    <property type="evidence" value="ECO:0007669"/>
    <property type="project" value="UniProtKB-SubCell"/>
</dbReference>
<organism evidence="13 14">
    <name type="scientific">Colletotrichum asianum</name>
    <dbReference type="NCBI Taxonomy" id="702518"/>
    <lineage>
        <taxon>Eukaryota</taxon>
        <taxon>Fungi</taxon>
        <taxon>Dikarya</taxon>
        <taxon>Ascomycota</taxon>
        <taxon>Pezizomycotina</taxon>
        <taxon>Sordariomycetes</taxon>
        <taxon>Hypocreomycetidae</taxon>
        <taxon>Glomerellales</taxon>
        <taxon>Glomerellaceae</taxon>
        <taxon>Colletotrichum</taxon>
        <taxon>Colletotrichum gloeosporioides species complex</taxon>
    </lineage>
</organism>
<dbReference type="InterPro" id="IPR052360">
    <property type="entry name" value="Transcr_Regulatory_Proteins"/>
</dbReference>
<keyword evidence="7" id="KW-0238">DNA-binding</keyword>
<dbReference type="PROSITE" id="PS00463">
    <property type="entry name" value="ZN2_CY6_FUNGAL_1"/>
    <property type="match status" value="1"/>
</dbReference>
<dbReference type="GO" id="GO:0000981">
    <property type="term" value="F:DNA-binding transcription factor activity, RNA polymerase II-specific"/>
    <property type="evidence" value="ECO:0007669"/>
    <property type="project" value="InterPro"/>
</dbReference>
<feature type="transmembrane region" description="Helical" evidence="11">
    <location>
        <begin position="650"/>
        <end position="670"/>
    </location>
</feature>
<keyword evidence="4" id="KW-0862">Zinc</keyword>
<evidence type="ECO:0000256" key="9">
    <source>
        <dbReference type="ARBA" id="ARBA00023163"/>
    </source>
</evidence>
<dbReference type="OrthoDB" id="3598904at2759"/>
<feature type="transmembrane region" description="Helical" evidence="11">
    <location>
        <begin position="747"/>
        <end position="773"/>
    </location>
</feature>
<comment type="caution">
    <text evidence="13">The sequence shown here is derived from an EMBL/GenBank/DDBJ whole genome shotgun (WGS) entry which is preliminary data.</text>
</comment>
<evidence type="ECO:0000256" key="5">
    <source>
        <dbReference type="ARBA" id="ARBA00022989"/>
    </source>
</evidence>
<keyword evidence="6" id="KW-0805">Transcription regulation</keyword>
<feature type="transmembrane region" description="Helical" evidence="11">
    <location>
        <begin position="793"/>
        <end position="815"/>
    </location>
</feature>
<protein>
    <submittedName>
        <fullName evidence="13">C6 zinc finger domain protein</fullName>
    </submittedName>
</protein>
<gene>
    <name evidence="13" type="ORF">GQ607_008608</name>
</gene>
<dbReference type="InterPro" id="IPR036864">
    <property type="entry name" value="Zn2-C6_fun-type_DNA-bd_sf"/>
</dbReference>
<reference evidence="13 14" key="1">
    <citation type="submission" date="2019-12" db="EMBL/GenBank/DDBJ databases">
        <title>A genome sequence resource for the geographically widespread anthracnose pathogen Colletotrichum asianum.</title>
        <authorList>
            <person name="Meng Y."/>
        </authorList>
    </citation>
    <scope>NUCLEOTIDE SEQUENCE [LARGE SCALE GENOMIC DNA]</scope>
    <source>
        <strain evidence="13 14">ICMP 18580</strain>
    </source>
</reference>
<evidence type="ECO:0000256" key="4">
    <source>
        <dbReference type="ARBA" id="ARBA00022833"/>
    </source>
</evidence>
<keyword evidence="2 11" id="KW-0812">Transmembrane</keyword>
<evidence type="ECO:0000256" key="7">
    <source>
        <dbReference type="ARBA" id="ARBA00023125"/>
    </source>
</evidence>
<comment type="subcellular location">
    <subcellularLocation>
        <location evidence="1">Membrane</location>
        <topology evidence="1">Multi-pass membrane protein</topology>
    </subcellularLocation>
</comment>